<comment type="caution">
    <text evidence="6">The sequence shown here is derived from an EMBL/GenBank/DDBJ whole genome shotgun (WGS) entry which is preliminary data.</text>
</comment>
<dbReference type="GO" id="GO:0005524">
    <property type="term" value="F:ATP binding"/>
    <property type="evidence" value="ECO:0007669"/>
    <property type="project" value="InterPro"/>
</dbReference>
<evidence type="ECO:0000313" key="8">
    <source>
        <dbReference type="Proteomes" id="UP000284657"/>
    </source>
</evidence>
<keyword evidence="1" id="KW-0433">Leucine-rich repeat</keyword>
<keyword evidence="2" id="KW-0677">Repeat</keyword>
<dbReference type="OrthoDB" id="164695at2759"/>
<dbReference type="GO" id="GO:0004674">
    <property type="term" value="F:protein serine/threonine kinase activity"/>
    <property type="evidence" value="ECO:0007669"/>
    <property type="project" value="TreeGrafter"/>
</dbReference>
<gene>
    <name evidence="5" type="ORF">BBJ29_000262</name>
    <name evidence="6" type="ORF">BBP00_00001477</name>
</gene>
<dbReference type="EMBL" id="MBAD02002343">
    <property type="protein sequence ID" value="RLN48177.1"/>
    <property type="molecule type" value="Genomic_DNA"/>
</dbReference>
<dbReference type="Gene3D" id="1.10.510.10">
    <property type="entry name" value="Transferase(Phosphotransferase) domain 1"/>
    <property type="match status" value="1"/>
</dbReference>
<evidence type="ECO:0000256" key="3">
    <source>
        <dbReference type="SAM" id="MobiDB-lite"/>
    </source>
</evidence>
<dbReference type="PANTHER" id="PTHR44329">
    <property type="entry name" value="SERINE/THREONINE-PROTEIN KINASE TNNI3K-RELATED"/>
    <property type="match status" value="1"/>
</dbReference>
<dbReference type="PROSITE" id="PS00108">
    <property type="entry name" value="PROTEIN_KINASE_ST"/>
    <property type="match status" value="1"/>
</dbReference>
<feature type="compositionally biased region" description="Polar residues" evidence="3">
    <location>
        <begin position="241"/>
        <end position="259"/>
    </location>
</feature>
<evidence type="ECO:0000256" key="1">
    <source>
        <dbReference type="ARBA" id="ARBA00022614"/>
    </source>
</evidence>
<dbReference type="PANTHER" id="PTHR44329:SF214">
    <property type="entry name" value="PROTEIN KINASE DOMAIN-CONTAINING PROTEIN"/>
    <property type="match status" value="1"/>
</dbReference>
<organism evidence="6 7">
    <name type="scientific">Phytophthora kernoviae</name>
    <dbReference type="NCBI Taxonomy" id="325452"/>
    <lineage>
        <taxon>Eukaryota</taxon>
        <taxon>Sar</taxon>
        <taxon>Stramenopiles</taxon>
        <taxon>Oomycota</taxon>
        <taxon>Peronosporomycetes</taxon>
        <taxon>Peronosporales</taxon>
        <taxon>Peronosporaceae</taxon>
        <taxon>Phytophthora</taxon>
    </lineage>
</organism>
<evidence type="ECO:0000313" key="5">
    <source>
        <dbReference type="EMBL" id="RLN48177.1"/>
    </source>
</evidence>
<accession>A0A3F2S1M6</accession>
<name>A0A3F2S1M6_9STRA</name>
<evidence type="ECO:0000256" key="2">
    <source>
        <dbReference type="ARBA" id="ARBA00022737"/>
    </source>
</evidence>
<evidence type="ECO:0000259" key="4">
    <source>
        <dbReference type="PROSITE" id="PS50011"/>
    </source>
</evidence>
<evidence type="ECO:0000313" key="7">
    <source>
        <dbReference type="Proteomes" id="UP000277300"/>
    </source>
</evidence>
<dbReference type="InterPro" id="IPR032675">
    <property type="entry name" value="LRR_dom_sf"/>
</dbReference>
<feature type="region of interest" description="Disordered" evidence="3">
    <location>
        <begin position="211"/>
        <end position="267"/>
    </location>
</feature>
<dbReference type="Proteomes" id="UP000277300">
    <property type="component" value="Unassembled WGS sequence"/>
</dbReference>
<evidence type="ECO:0000313" key="6">
    <source>
        <dbReference type="EMBL" id="RLN67712.1"/>
    </source>
</evidence>
<reference evidence="7 8" key="1">
    <citation type="submission" date="2018-07" db="EMBL/GenBank/DDBJ databases">
        <title>Genome sequencing of oomycete isolates from Chile give support for New Zealand origin for Phytophthora kernoviae and make available the first Nothophytophthora sp. genome.</title>
        <authorList>
            <person name="Studholme D.J."/>
            <person name="Sanfuentes E."/>
            <person name="Panda P."/>
            <person name="Hill R."/>
            <person name="Sambles C."/>
            <person name="Grant M."/>
            <person name="Williams N.M."/>
            <person name="Mcdougal R.L."/>
        </authorList>
    </citation>
    <scope>NUCLEOTIDE SEQUENCE [LARGE SCALE GENOMIC DNA]</scope>
    <source>
        <strain evidence="6">Chile6</strain>
        <strain evidence="5">Chile7</strain>
    </source>
</reference>
<protein>
    <recommendedName>
        <fullName evidence="4">Protein kinase domain-containing protein</fullName>
    </recommendedName>
</protein>
<dbReference type="PROSITE" id="PS51450">
    <property type="entry name" value="LRR"/>
    <property type="match status" value="1"/>
</dbReference>
<dbReference type="Proteomes" id="UP000284657">
    <property type="component" value="Unassembled WGS sequence"/>
</dbReference>
<dbReference type="InterPro" id="IPR000719">
    <property type="entry name" value="Prot_kinase_dom"/>
</dbReference>
<sequence length="565" mass="61685">MQYPKSKVASVTLGSDLISSDTSVTEVMLHNLNLQDQVDSLPNLLPSSVSVLNIGNGLIQSFPAVLSGLSSLQELYMDMNYVTSVNSSEVIDSLTYLSLQQNDLKSFTAVFPNLEYLYLNDNNFTSIPAAIYKHTKLTELYLTGNSFASMRFTQSEIDFLDNLTVLQLASTDFSVNLGCDESKKTVVHDVTVCLSEESYASNGASGAANEASDAASAVSSSNGESSSSGPEGDAERRAQTYGGSTVSGVSMNIPTNGSRDNSKGGSVEGAQFRSVWNDPDLLSWQVREEDIEDIRQLGSGAYATVWLVRYRKSQLLASKRMRSELRSKQRTSAFIEEIKLVANFDHPNLVKFIGAAWTIESDLQVLLEYMDGGDLRDYLASSNVPLAWTSEMFGIALGIIEALVYLHSFLPPLVHRDLKSRNVLLSSELYAKLSDFGTSRFRSEENTMTTGVGTGRWLAPEVITGDGNYGTPADIYSFGVLLTELDTHEIPYSSARGANGNGLSDMAILHQVATANLRPTVSETCVPALRELVERCLVHDPSMRPTAAIVAYELRKMRKDIIGHD</sequence>
<proteinExistence type="predicted"/>
<dbReference type="InterPro" id="IPR011009">
    <property type="entry name" value="Kinase-like_dom_sf"/>
</dbReference>
<dbReference type="Pfam" id="PF00069">
    <property type="entry name" value="Pkinase"/>
    <property type="match status" value="1"/>
</dbReference>
<dbReference type="InterPro" id="IPR051681">
    <property type="entry name" value="Ser/Thr_Kinases-Pseudokinases"/>
</dbReference>
<dbReference type="InterPro" id="IPR008271">
    <property type="entry name" value="Ser/Thr_kinase_AS"/>
</dbReference>
<dbReference type="InterPro" id="IPR025875">
    <property type="entry name" value="Leu-rich_rpt_4"/>
</dbReference>
<feature type="domain" description="Protein kinase" evidence="4">
    <location>
        <begin position="291"/>
        <end position="565"/>
    </location>
</feature>
<dbReference type="SUPFAM" id="SSF52058">
    <property type="entry name" value="L domain-like"/>
    <property type="match status" value="1"/>
</dbReference>
<dbReference type="AlphaFoldDB" id="A0A3F2S1M6"/>
<dbReference type="SMART" id="SM00220">
    <property type="entry name" value="S_TKc"/>
    <property type="match status" value="1"/>
</dbReference>
<dbReference type="SUPFAM" id="SSF56112">
    <property type="entry name" value="Protein kinase-like (PK-like)"/>
    <property type="match status" value="1"/>
</dbReference>
<dbReference type="EMBL" id="MBDO02000020">
    <property type="protein sequence ID" value="RLN67712.1"/>
    <property type="molecule type" value="Genomic_DNA"/>
</dbReference>
<feature type="compositionally biased region" description="Low complexity" evidence="3">
    <location>
        <begin position="211"/>
        <end position="231"/>
    </location>
</feature>
<dbReference type="PROSITE" id="PS50011">
    <property type="entry name" value="PROTEIN_KINASE_DOM"/>
    <property type="match status" value="1"/>
</dbReference>
<dbReference type="InterPro" id="IPR001611">
    <property type="entry name" value="Leu-rich_rpt"/>
</dbReference>
<dbReference type="Pfam" id="PF12799">
    <property type="entry name" value="LRR_4"/>
    <property type="match status" value="1"/>
</dbReference>
<dbReference type="Gene3D" id="3.80.10.10">
    <property type="entry name" value="Ribonuclease Inhibitor"/>
    <property type="match status" value="1"/>
</dbReference>